<evidence type="ECO:0000256" key="4">
    <source>
        <dbReference type="ARBA" id="ARBA00022679"/>
    </source>
</evidence>
<dbReference type="EMBL" id="VOIH02000009">
    <property type="protein sequence ID" value="KAF3437258.1"/>
    <property type="molecule type" value="Genomic_DNA"/>
</dbReference>
<evidence type="ECO:0000256" key="3">
    <source>
        <dbReference type="ARBA" id="ARBA00012307"/>
    </source>
</evidence>
<protein>
    <recommendedName>
        <fullName evidence="3">very-long-chain 3-oxoacyl-CoA synthase</fullName>
        <ecNumber evidence="3">2.3.1.199</ecNumber>
    </recommendedName>
</protein>
<dbReference type="InterPro" id="IPR013747">
    <property type="entry name" value="ACP_syn_III_C"/>
</dbReference>
<comment type="caution">
    <text evidence="9">The sequence shown here is derived from an EMBL/GenBank/DDBJ whole genome shotgun (WGS) entry which is preliminary data.</text>
</comment>
<keyword evidence="4" id="KW-0808">Transferase</keyword>
<dbReference type="Proteomes" id="UP000796880">
    <property type="component" value="Unassembled WGS sequence"/>
</dbReference>
<evidence type="ECO:0000256" key="2">
    <source>
        <dbReference type="ARBA" id="ARBA00005531"/>
    </source>
</evidence>
<gene>
    <name evidence="9" type="ORF">FNV43_RR20011</name>
</gene>
<evidence type="ECO:0000259" key="8">
    <source>
        <dbReference type="Pfam" id="PF08541"/>
    </source>
</evidence>
<dbReference type="UniPathway" id="UPA00094"/>
<dbReference type="GO" id="GO:0009922">
    <property type="term" value="F:fatty acid elongase activity"/>
    <property type="evidence" value="ECO:0007669"/>
    <property type="project" value="UniProtKB-EC"/>
</dbReference>
<evidence type="ECO:0000256" key="6">
    <source>
        <dbReference type="ARBA" id="ARBA00047375"/>
    </source>
</evidence>
<evidence type="ECO:0000313" key="9">
    <source>
        <dbReference type="EMBL" id="KAF3437258.1"/>
    </source>
</evidence>
<evidence type="ECO:0000256" key="5">
    <source>
        <dbReference type="ARBA" id="ARBA00023315"/>
    </source>
</evidence>
<dbReference type="PANTHER" id="PTHR31561">
    <property type="entry name" value="3-KETOACYL-COA SYNTHASE"/>
    <property type="match status" value="1"/>
</dbReference>
<reference evidence="9" key="1">
    <citation type="submission" date="2020-03" db="EMBL/GenBank/DDBJ databases">
        <title>A high-quality chromosome-level genome assembly of a woody plant with both climbing and erect habits, Rhamnella rubrinervis.</title>
        <authorList>
            <person name="Lu Z."/>
            <person name="Yang Y."/>
            <person name="Zhu X."/>
            <person name="Sun Y."/>
        </authorList>
    </citation>
    <scope>NUCLEOTIDE SEQUENCE</scope>
    <source>
        <strain evidence="9">BYM</strain>
        <tissue evidence="9">Leaf</tissue>
    </source>
</reference>
<dbReference type="GO" id="GO:0006633">
    <property type="term" value="P:fatty acid biosynthetic process"/>
    <property type="evidence" value="ECO:0007669"/>
    <property type="project" value="UniProtKB-UniPathway"/>
</dbReference>
<feature type="domain" description="FAE" evidence="7">
    <location>
        <begin position="49"/>
        <end position="187"/>
    </location>
</feature>
<dbReference type="OrthoDB" id="1144852at2759"/>
<organism evidence="9 10">
    <name type="scientific">Rhamnella rubrinervis</name>
    <dbReference type="NCBI Taxonomy" id="2594499"/>
    <lineage>
        <taxon>Eukaryota</taxon>
        <taxon>Viridiplantae</taxon>
        <taxon>Streptophyta</taxon>
        <taxon>Embryophyta</taxon>
        <taxon>Tracheophyta</taxon>
        <taxon>Spermatophyta</taxon>
        <taxon>Magnoliopsida</taxon>
        <taxon>eudicotyledons</taxon>
        <taxon>Gunneridae</taxon>
        <taxon>Pentapetalae</taxon>
        <taxon>rosids</taxon>
        <taxon>fabids</taxon>
        <taxon>Rosales</taxon>
        <taxon>Rhamnaceae</taxon>
        <taxon>rhamnoid group</taxon>
        <taxon>Rhamneae</taxon>
        <taxon>Rhamnella</taxon>
    </lineage>
</organism>
<dbReference type="Pfam" id="PF08392">
    <property type="entry name" value="FAE1_CUT1_RppA"/>
    <property type="match status" value="1"/>
</dbReference>
<accession>A0A8K0DXX6</accession>
<comment type="catalytic activity">
    <reaction evidence="6">
        <text>a very-long-chain acyl-CoA + malonyl-CoA + H(+) = a very-long-chain 3-oxoacyl-CoA + CO2 + CoA</text>
        <dbReference type="Rhea" id="RHEA:32727"/>
        <dbReference type="ChEBI" id="CHEBI:15378"/>
        <dbReference type="ChEBI" id="CHEBI:16526"/>
        <dbReference type="ChEBI" id="CHEBI:57287"/>
        <dbReference type="ChEBI" id="CHEBI:57384"/>
        <dbReference type="ChEBI" id="CHEBI:90725"/>
        <dbReference type="ChEBI" id="CHEBI:90736"/>
        <dbReference type="EC" id="2.3.1.199"/>
    </reaction>
</comment>
<dbReference type="Gene3D" id="3.40.47.10">
    <property type="match status" value="2"/>
</dbReference>
<dbReference type="InterPro" id="IPR016039">
    <property type="entry name" value="Thiolase-like"/>
</dbReference>
<dbReference type="InterPro" id="IPR012392">
    <property type="entry name" value="3-ktacl-CoA_syn"/>
</dbReference>
<keyword evidence="10" id="KW-1185">Reference proteome</keyword>
<evidence type="ECO:0000313" key="10">
    <source>
        <dbReference type="Proteomes" id="UP000796880"/>
    </source>
</evidence>
<feature type="domain" description="Beta-ketoacyl-[acyl-carrier-protein] synthase III C-terminal" evidence="8">
    <location>
        <begin position="274"/>
        <end position="351"/>
    </location>
</feature>
<sequence>MAREQEHFSAEIVKRGPNAGSFYFSVKVRHSLPDFLGSVNLKYVKLDIKRGYSDASIEFQQRILKNSGIGDKSYTPRVIFQVDYKISLKDGREEAAMVMFGAVNQVFAAIKIRPKDISILNTTPSPASMVTNHFMLRHNIRSFNLGGMSYAAGIIAIGLTKDLLKAYPGSYALVVSTKAVRFYLGTKATTGICSFLIASSEWGLLQCCSLAPAGTDGEPSINSTRRDGGWGGHALKANVPLLLLLRDSQRLHFLVNKTAKPYNFDIRNHIENACVLTTSKKVLDEIHYNLELTEEQMEASWKTLDRFGNTSSSSVWYELSYLEWRRKINRGERVCQIALGLGFKCCSVVWNALGRPKQHSPSPWDVEE</sequence>
<evidence type="ECO:0000256" key="1">
    <source>
        <dbReference type="ARBA" id="ARBA00005194"/>
    </source>
</evidence>
<name>A0A8K0DXX6_9ROSA</name>
<evidence type="ECO:0000259" key="7">
    <source>
        <dbReference type="Pfam" id="PF08392"/>
    </source>
</evidence>
<keyword evidence="5" id="KW-0012">Acyltransferase</keyword>
<comment type="similarity">
    <text evidence="2">Belongs to the thiolase-like superfamily. Chalcone/stilbene synthases family.</text>
</comment>
<comment type="pathway">
    <text evidence="1">Lipid metabolism; fatty acid biosynthesis.</text>
</comment>
<dbReference type="AlphaFoldDB" id="A0A8K0DXX6"/>
<dbReference type="EC" id="2.3.1.199" evidence="3"/>
<dbReference type="SUPFAM" id="SSF53901">
    <property type="entry name" value="Thiolase-like"/>
    <property type="match status" value="2"/>
</dbReference>
<proteinExistence type="inferred from homology"/>
<dbReference type="Pfam" id="PF08541">
    <property type="entry name" value="ACP_syn_III_C"/>
    <property type="match status" value="1"/>
</dbReference>
<dbReference type="GO" id="GO:0016020">
    <property type="term" value="C:membrane"/>
    <property type="evidence" value="ECO:0007669"/>
    <property type="project" value="InterPro"/>
</dbReference>
<dbReference type="InterPro" id="IPR013601">
    <property type="entry name" value="FAE1_typ3_polyketide_synth"/>
</dbReference>